<dbReference type="Pfam" id="PF05331">
    <property type="entry name" value="DUF742"/>
    <property type="match status" value="1"/>
</dbReference>
<sequence length="235" mass="25531">MTTPPGGPSYGSGRDQQQSQGAPLKRYNFPSAPSDHVRGQRQQQEPQPPQQSQGQRGQHASQQHYQPGQPQQPQHGQQPYSAPESAPQSRPHQPPPSPSRIQPVQPPRPRSEQSGADGRGEPQQLVRPYAMTGGRTRPRYQLAIEALVSTTAEFAQLQGQLPEHQRICRLCYEIKSVAEISALLSIPLGVARILVADLAEAGLVAIHQPGGDDSTADGQPDVTLLERVLSGLRKL</sequence>
<dbReference type="PANTHER" id="PTHR36221">
    <property type="entry name" value="DUF742 DOMAIN-CONTAINING PROTEIN"/>
    <property type="match status" value="1"/>
</dbReference>
<dbReference type="AlphaFoldDB" id="A0A345XYY0"/>
<dbReference type="RefSeq" id="WP_208884045.1">
    <property type="nucleotide sequence ID" value="NZ_CP031320.1"/>
</dbReference>
<keyword evidence="3" id="KW-1185">Reference proteome</keyword>
<feature type="compositionally biased region" description="Low complexity" evidence="1">
    <location>
        <begin position="40"/>
        <end position="80"/>
    </location>
</feature>
<dbReference type="PANTHER" id="PTHR36221:SF1">
    <property type="entry name" value="DUF742 DOMAIN-CONTAINING PROTEIN"/>
    <property type="match status" value="1"/>
</dbReference>
<organism evidence="2 3">
    <name type="scientific">Streptomyces armeniacus</name>
    <dbReference type="NCBI Taxonomy" id="83291"/>
    <lineage>
        <taxon>Bacteria</taxon>
        <taxon>Bacillati</taxon>
        <taxon>Actinomycetota</taxon>
        <taxon>Actinomycetes</taxon>
        <taxon>Kitasatosporales</taxon>
        <taxon>Streptomycetaceae</taxon>
        <taxon>Streptomyces</taxon>
    </lineage>
</organism>
<evidence type="ECO:0000256" key="1">
    <source>
        <dbReference type="SAM" id="MobiDB-lite"/>
    </source>
</evidence>
<protein>
    <submittedName>
        <fullName evidence="2">DUF742 domain-containing protein</fullName>
    </submittedName>
</protein>
<reference evidence="2 3" key="1">
    <citation type="submission" date="2018-07" db="EMBL/GenBank/DDBJ databases">
        <title>Draft genome of the type strain Streptomyces armeniacus ATCC 15676.</title>
        <authorList>
            <person name="Labana P."/>
            <person name="Gosse J.T."/>
            <person name="Boddy C.N."/>
        </authorList>
    </citation>
    <scope>NUCLEOTIDE SEQUENCE [LARGE SCALE GENOMIC DNA]</scope>
    <source>
        <strain evidence="2 3">ATCC 15676</strain>
    </source>
</reference>
<evidence type="ECO:0000313" key="3">
    <source>
        <dbReference type="Proteomes" id="UP000254425"/>
    </source>
</evidence>
<gene>
    <name evidence="2" type="ORF">DVA86_34225</name>
</gene>
<accession>A0A345XYY0</accession>
<feature type="compositionally biased region" description="Pro residues" evidence="1">
    <location>
        <begin position="92"/>
        <end position="108"/>
    </location>
</feature>
<dbReference type="KEGG" id="sarm:DVA86_34225"/>
<dbReference type="Proteomes" id="UP000254425">
    <property type="component" value="Chromosome"/>
</dbReference>
<proteinExistence type="predicted"/>
<dbReference type="InterPro" id="IPR007995">
    <property type="entry name" value="DUF742"/>
</dbReference>
<name>A0A345XYY0_9ACTN</name>
<feature type="region of interest" description="Disordered" evidence="1">
    <location>
        <begin position="1"/>
        <end position="134"/>
    </location>
</feature>
<evidence type="ECO:0000313" key="2">
    <source>
        <dbReference type="EMBL" id="AXK36846.1"/>
    </source>
</evidence>
<dbReference type="EMBL" id="CP031320">
    <property type="protein sequence ID" value="AXK36846.1"/>
    <property type="molecule type" value="Genomic_DNA"/>
</dbReference>